<gene>
    <name evidence="1" type="ORF">BD31_I2110</name>
</gene>
<protein>
    <submittedName>
        <fullName evidence="1">Uncharacterized protein</fullName>
    </submittedName>
</protein>
<dbReference type="PATRIC" id="fig|859350.6.peg.784"/>
<proteinExistence type="predicted"/>
<dbReference type="Proteomes" id="UP000003423">
    <property type="component" value="Unassembled WGS sequence"/>
</dbReference>
<dbReference type="RefSeq" id="WP_008298752.1">
    <property type="nucleotide sequence ID" value="NZ_AEXL02000077.1"/>
</dbReference>
<accession>I3D399</accession>
<dbReference type="AlphaFoldDB" id="I3D399"/>
<comment type="caution">
    <text evidence="1">The sequence shown here is derived from an EMBL/GenBank/DDBJ whole genome shotgun (WGS) entry which is preliminary data.</text>
</comment>
<keyword evidence="2" id="KW-1185">Reference proteome</keyword>
<evidence type="ECO:0000313" key="1">
    <source>
        <dbReference type="EMBL" id="EIJ66192.1"/>
    </source>
</evidence>
<evidence type="ECO:0000313" key="2">
    <source>
        <dbReference type="Proteomes" id="UP000003423"/>
    </source>
</evidence>
<organism evidence="1 2">
    <name type="scientific">Candidatus Nitrosopumilus salarius BD31</name>
    <dbReference type="NCBI Taxonomy" id="859350"/>
    <lineage>
        <taxon>Archaea</taxon>
        <taxon>Nitrososphaerota</taxon>
        <taxon>Nitrososphaeria</taxon>
        <taxon>Nitrosopumilales</taxon>
        <taxon>Nitrosopumilaceae</taxon>
        <taxon>Nitrosopumilus</taxon>
    </lineage>
</organism>
<reference evidence="1 2" key="1">
    <citation type="journal article" date="2012" name="J. Bacteriol.">
        <title>Genome sequence of "Candidatus Nitrosopumilus salaria" BD31, an ammonia-oxidizing archaeon from the San Francisco Bay estuary.</title>
        <authorList>
            <person name="Mosier A.C."/>
            <person name="Allen E.E."/>
            <person name="Kim M."/>
            <person name="Ferriera S."/>
            <person name="Francis C.A."/>
        </authorList>
    </citation>
    <scope>NUCLEOTIDE SEQUENCE [LARGE SCALE GENOMIC DNA]</scope>
    <source>
        <strain evidence="1 2">BD31</strain>
    </source>
</reference>
<dbReference type="OrthoDB" id="9999at2157"/>
<sequence>MSKLILFCSILTLTVLLSFSMNSAYAHPHSGQIAINSHTHEPQTEIIPLDGKIGLEKSTIFFHAPESNTLPWAFVEGNISNHVAGYPVIIQIYKNNGAVHFAQTDVKADGDYEYKFRVLNSDNGVTTKIFNGDYSVVIFKVVYLNQNSVI</sequence>
<name>I3D399_9ARCH</name>
<dbReference type="EMBL" id="AEXL02000077">
    <property type="protein sequence ID" value="EIJ66192.1"/>
    <property type="molecule type" value="Genomic_DNA"/>
</dbReference>